<evidence type="ECO:0000313" key="3">
    <source>
        <dbReference type="EMBL" id="PVU90459.1"/>
    </source>
</evidence>
<accession>A0A2T9YDT4</accession>
<feature type="region of interest" description="Disordered" evidence="1">
    <location>
        <begin position="326"/>
        <end position="346"/>
    </location>
</feature>
<evidence type="ECO:0000313" key="5">
    <source>
        <dbReference type="Proteomes" id="UP000245699"/>
    </source>
</evidence>
<protein>
    <submittedName>
        <fullName evidence="3">Uncharacterized protein</fullName>
    </submittedName>
</protein>
<keyword evidence="2" id="KW-1133">Transmembrane helix</keyword>
<dbReference type="OrthoDB" id="5628121at2759"/>
<evidence type="ECO:0000256" key="1">
    <source>
        <dbReference type="SAM" id="MobiDB-lite"/>
    </source>
</evidence>
<feature type="region of interest" description="Disordered" evidence="1">
    <location>
        <begin position="242"/>
        <end position="282"/>
    </location>
</feature>
<dbReference type="Proteomes" id="UP000245699">
    <property type="component" value="Unassembled WGS sequence"/>
</dbReference>
<keyword evidence="2" id="KW-0472">Membrane</keyword>
<feature type="transmembrane region" description="Helical" evidence="2">
    <location>
        <begin position="133"/>
        <end position="151"/>
    </location>
</feature>
<sequence>MNILNSSNRAALFKTRINSLPKYNLKDGNKINQDISFYLKQSFIRRKSTCSNFLIPQSSTINKTIFNGKTKLESNFFDQRRLFNIKNVGNNTKEIIYELPFASQIRGFNLVANVFLTTPLIIVPYFYYNVEYFVGASIMAACASVIPSGFVRMWTNKLVEKVWIETDKTGPSKPNHKINTDTSKAASLVANRQMKQIERYVLANPNLRISITNYRILGPPKTTTIAVSDILPSFQRNIAVPTESKKLEENSENQNENVKNVATSSTNGENQDDNNTESRKGDSNTVKWVINDNKKLRTVYLFREIVNISPFVKAINKLVELRGTGASLPFDSKTKNNRSQLSDFEL</sequence>
<dbReference type="EMBL" id="MBFT01000481">
    <property type="protein sequence ID" value="PVU90459.1"/>
    <property type="molecule type" value="Genomic_DNA"/>
</dbReference>
<feature type="compositionally biased region" description="Polar residues" evidence="1">
    <location>
        <begin position="252"/>
        <end position="269"/>
    </location>
</feature>
<name>A0A2T9YDT4_9FUNG</name>
<gene>
    <name evidence="4" type="ORF">BB559_002861</name>
    <name evidence="3" type="ORF">BB559_004598</name>
</gene>
<feature type="compositionally biased region" description="Polar residues" evidence="1">
    <location>
        <begin position="337"/>
        <end position="346"/>
    </location>
</feature>
<feature type="transmembrane region" description="Helical" evidence="2">
    <location>
        <begin position="107"/>
        <end position="127"/>
    </location>
</feature>
<keyword evidence="2" id="KW-0812">Transmembrane</keyword>
<proteinExistence type="predicted"/>
<reference evidence="3 5" key="1">
    <citation type="journal article" date="2018" name="MBio">
        <title>Comparative Genomics Reveals the Core Gene Toolbox for the Fungus-Insect Symbiosis.</title>
        <authorList>
            <person name="Wang Y."/>
            <person name="Stata M."/>
            <person name="Wang W."/>
            <person name="Stajich J.E."/>
            <person name="White M.M."/>
            <person name="Moncalvo J.M."/>
        </authorList>
    </citation>
    <scope>NUCLEOTIDE SEQUENCE [LARGE SCALE GENOMIC DNA]</scope>
    <source>
        <strain evidence="3 5">AUS-77-4</strain>
    </source>
</reference>
<comment type="caution">
    <text evidence="3">The sequence shown here is derived from an EMBL/GenBank/DDBJ whole genome shotgun (WGS) entry which is preliminary data.</text>
</comment>
<dbReference type="EMBL" id="MBFT01000214">
    <property type="protein sequence ID" value="PVU94983.1"/>
    <property type="molecule type" value="Genomic_DNA"/>
</dbReference>
<keyword evidence="5" id="KW-1185">Reference proteome</keyword>
<evidence type="ECO:0000256" key="2">
    <source>
        <dbReference type="SAM" id="Phobius"/>
    </source>
</evidence>
<evidence type="ECO:0000313" key="4">
    <source>
        <dbReference type="EMBL" id="PVU94983.1"/>
    </source>
</evidence>
<dbReference type="AlphaFoldDB" id="A0A2T9YDT4"/>
<organism evidence="3 5">
    <name type="scientific">Furculomyces boomerangus</name>
    <dbReference type="NCBI Taxonomy" id="61424"/>
    <lineage>
        <taxon>Eukaryota</taxon>
        <taxon>Fungi</taxon>
        <taxon>Fungi incertae sedis</taxon>
        <taxon>Zoopagomycota</taxon>
        <taxon>Kickxellomycotina</taxon>
        <taxon>Harpellomycetes</taxon>
        <taxon>Harpellales</taxon>
        <taxon>Harpellaceae</taxon>
        <taxon>Furculomyces</taxon>
    </lineage>
</organism>